<organism evidence="1 2">
    <name type="scientific">Polyplosphaeria fusca</name>
    <dbReference type="NCBI Taxonomy" id="682080"/>
    <lineage>
        <taxon>Eukaryota</taxon>
        <taxon>Fungi</taxon>
        <taxon>Dikarya</taxon>
        <taxon>Ascomycota</taxon>
        <taxon>Pezizomycotina</taxon>
        <taxon>Dothideomycetes</taxon>
        <taxon>Pleosporomycetidae</taxon>
        <taxon>Pleosporales</taxon>
        <taxon>Tetraplosphaeriaceae</taxon>
        <taxon>Polyplosphaeria</taxon>
    </lineage>
</organism>
<sequence length="141" mass="15536">MMVTDLAFQRRAAVSMQGSLRVPVKNRGDVVYSVMDRLQYSQPAWDNCIGAVEGGVRVMVGRAAPASAQSAKCQAPNSSCFRENTAPSSIIRHPPSHDPFQLIVSSVPPHLRSHLPSIQTWLASFTQCRLSTQSCRPFHMQ</sequence>
<evidence type="ECO:0000313" key="2">
    <source>
        <dbReference type="Proteomes" id="UP000799444"/>
    </source>
</evidence>
<name>A0A9P4QS27_9PLEO</name>
<keyword evidence="2" id="KW-1185">Reference proteome</keyword>
<protein>
    <submittedName>
        <fullName evidence="1">Uncharacterized protein</fullName>
    </submittedName>
</protein>
<proteinExistence type="predicted"/>
<dbReference type="Proteomes" id="UP000799444">
    <property type="component" value="Unassembled WGS sequence"/>
</dbReference>
<evidence type="ECO:0000313" key="1">
    <source>
        <dbReference type="EMBL" id="KAF2729802.1"/>
    </source>
</evidence>
<gene>
    <name evidence="1" type="ORF">EJ04DRAFT_58761</name>
</gene>
<dbReference type="AlphaFoldDB" id="A0A9P4QS27"/>
<reference evidence="1" key="1">
    <citation type="journal article" date="2020" name="Stud. Mycol.">
        <title>101 Dothideomycetes genomes: a test case for predicting lifestyles and emergence of pathogens.</title>
        <authorList>
            <person name="Haridas S."/>
            <person name="Albert R."/>
            <person name="Binder M."/>
            <person name="Bloem J."/>
            <person name="Labutti K."/>
            <person name="Salamov A."/>
            <person name="Andreopoulos B."/>
            <person name="Baker S."/>
            <person name="Barry K."/>
            <person name="Bills G."/>
            <person name="Bluhm B."/>
            <person name="Cannon C."/>
            <person name="Castanera R."/>
            <person name="Culley D."/>
            <person name="Daum C."/>
            <person name="Ezra D."/>
            <person name="Gonzalez J."/>
            <person name="Henrissat B."/>
            <person name="Kuo A."/>
            <person name="Liang C."/>
            <person name="Lipzen A."/>
            <person name="Lutzoni F."/>
            <person name="Magnuson J."/>
            <person name="Mondo S."/>
            <person name="Nolan M."/>
            <person name="Ohm R."/>
            <person name="Pangilinan J."/>
            <person name="Park H.-J."/>
            <person name="Ramirez L."/>
            <person name="Alfaro M."/>
            <person name="Sun H."/>
            <person name="Tritt A."/>
            <person name="Yoshinaga Y."/>
            <person name="Zwiers L.-H."/>
            <person name="Turgeon B."/>
            <person name="Goodwin S."/>
            <person name="Spatafora J."/>
            <person name="Crous P."/>
            <person name="Grigoriev I."/>
        </authorList>
    </citation>
    <scope>NUCLEOTIDE SEQUENCE</scope>
    <source>
        <strain evidence="1">CBS 125425</strain>
    </source>
</reference>
<comment type="caution">
    <text evidence="1">The sequence shown here is derived from an EMBL/GenBank/DDBJ whole genome shotgun (WGS) entry which is preliminary data.</text>
</comment>
<dbReference type="EMBL" id="ML996234">
    <property type="protein sequence ID" value="KAF2729802.1"/>
    <property type="molecule type" value="Genomic_DNA"/>
</dbReference>
<accession>A0A9P4QS27</accession>